<name>A0ABP6PBS3_9ACTN</name>
<dbReference type="InterPro" id="IPR050857">
    <property type="entry name" value="D-2-hydroxyacid_DH"/>
</dbReference>
<feature type="domain" description="D-isomer specific 2-hydroxyacid dehydrogenase catalytic" evidence="5">
    <location>
        <begin position="45"/>
        <end position="326"/>
    </location>
</feature>
<dbReference type="InterPro" id="IPR006140">
    <property type="entry name" value="D-isomer_DH_NAD-bd"/>
</dbReference>
<protein>
    <submittedName>
        <fullName evidence="7">C-terminal binding protein</fullName>
    </submittedName>
</protein>
<evidence type="ECO:0000259" key="5">
    <source>
        <dbReference type="Pfam" id="PF00389"/>
    </source>
</evidence>
<evidence type="ECO:0000259" key="6">
    <source>
        <dbReference type="Pfam" id="PF02826"/>
    </source>
</evidence>
<dbReference type="PANTHER" id="PTHR42789:SF1">
    <property type="entry name" value="D-ISOMER SPECIFIC 2-HYDROXYACID DEHYDROGENASE FAMILY PROTEIN (AFU_ORTHOLOGUE AFUA_6G10090)"/>
    <property type="match status" value="1"/>
</dbReference>
<comment type="similarity">
    <text evidence="1 4">Belongs to the D-isomer specific 2-hydroxyacid dehydrogenase family.</text>
</comment>
<keyword evidence="8" id="KW-1185">Reference proteome</keyword>
<organism evidence="7 8">
    <name type="scientific">Blastococcus jejuensis</name>
    <dbReference type="NCBI Taxonomy" id="351224"/>
    <lineage>
        <taxon>Bacteria</taxon>
        <taxon>Bacillati</taxon>
        <taxon>Actinomycetota</taxon>
        <taxon>Actinomycetes</taxon>
        <taxon>Geodermatophilales</taxon>
        <taxon>Geodermatophilaceae</taxon>
        <taxon>Blastococcus</taxon>
    </lineage>
</organism>
<comment type="caution">
    <text evidence="7">The sequence shown here is derived from an EMBL/GenBank/DDBJ whole genome shotgun (WGS) entry which is preliminary data.</text>
</comment>
<dbReference type="InterPro" id="IPR036291">
    <property type="entry name" value="NAD(P)-bd_dom_sf"/>
</dbReference>
<dbReference type="Gene3D" id="3.40.50.720">
    <property type="entry name" value="NAD(P)-binding Rossmann-like Domain"/>
    <property type="match status" value="2"/>
</dbReference>
<reference evidence="8" key="1">
    <citation type="journal article" date="2019" name="Int. J. Syst. Evol. Microbiol.">
        <title>The Global Catalogue of Microorganisms (GCM) 10K type strain sequencing project: providing services to taxonomists for standard genome sequencing and annotation.</title>
        <authorList>
            <consortium name="The Broad Institute Genomics Platform"/>
            <consortium name="The Broad Institute Genome Sequencing Center for Infectious Disease"/>
            <person name="Wu L."/>
            <person name="Ma J."/>
        </authorList>
    </citation>
    <scope>NUCLEOTIDE SEQUENCE [LARGE SCALE GENOMIC DNA]</scope>
    <source>
        <strain evidence="8">JCM 15614</strain>
    </source>
</reference>
<sequence length="327" mass="33820">MAAVAVPKGVPVSSRKVAVLGTRYADLGIEEEILGPLDVSLVLGDGGSASEILAVAADAEVVLAGSRPRFDAAVLAGLGCRGIVRYGIGVDTIDLAAATSRGIAVARVSDYGTEAVAFHAVATAMALFRRLPEADAALRGGAWGVAGVRPLHLPSASIAGVVGYGRIGRQAAHYLRGLGFTVLAHDEYVEVPEGDGVRSASLDEVLSTGDVVTLHAPGDPSGRALLGPQELGRMKEGSVLVNTSRGSLVDLPALLAALAAGRPRFAALDVFPAEPVDTSVFEPVADRVLLTPHMAWYTEESEADMRRKAAAEAARLLRGEPLREPVV</sequence>
<keyword evidence="2 4" id="KW-0560">Oxidoreductase</keyword>
<dbReference type="Pfam" id="PF02826">
    <property type="entry name" value="2-Hacid_dh_C"/>
    <property type="match status" value="1"/>
</dbReference>
<evidence type="ECO:0000256" key="3">
    <source>
        <dbReference type="ARBA" id="ARBA00023027"/>
    </source>
</evidence>
<dbReference type="Proteomes" id="UP001499924">
    <property type="component" value="Unassembled WGS sequence"/>
</dbReference>
<dbReference type="Pfam" id="PF00389">
    <property type="entry name" value="2-Hacid_dh"/>
    <property type="match status" value="1"/>
</dbReference>
<dbReference type="PROSITE" id="PS00671">
    <property type="entry name" value="D_2_HYDROXYACID_DH_3"/>
    <property type="match status" value="1"/>
</dbReference>
<evidence type="ECO:0000313" key="8">
    <source>
        <dbReference type="Proteomes" id="UP001499924"/>
    </source>
</evidence>
<dbReference type="EMBL" id="BAAAVV010000004">
    <property type="protein sequence ID" value="GAA3169224.1"/>
    <property type="molecule type" value="Genomic_DNA"/>
</dbReference>
<dbReference type="SUPFAM" id="SSF52283">
    <property type="entry name" value="Formate/glycerate dehydrogenase catalytic domain-like"/>
    <property type="match status" value="1"/>
</dbReference>
<evidence type="ECO:0000256" key="1">
    <source>
        <dbReference type="ARBA" id="ARBA00005854"/>
    </source>
</evidence>
<dbReference type="SUPFAM" id="SSF51735">
    <property type="entry name" value="NAD(P)-binding Rossmann-fold domains"/>
    <property type="match status" value="1"/>
</dbReference>
<gene>
    <name evidence="7" type="ORF">GCM10010531_22870</name>
</gene>
<evidence type="ECO:0000256" key="4">
    <source>
        <dbReference type="RuleBase" id="RU003719"/>
    </source>
</evidence>
<keyword evidence="3" id="KW-0520">NAD</keyword>
<proteinExistence type="inferred from homology"/>
<feature type="domain" description="D-isomer specific 2-hydroxyacid dehydrogenase NAD-binding" evidence="6">
    <location>
        <begin position="122"/>
        <end position="295"/>
    </location>
</feature>
<accession>A0ABP6PBS3</accession>
<dbReference type="PANTHER" id="PTHR42789">
    <property type="entry name" value="D-ISOMER SPECIFIC 2-HYDROXYACID DEHYDROGENASE FAMILY PROTEIN (AFU_ORTHOLOGUE AFUA_6G10090)"/>
    <property type="match status" value="1"/>
</dbReference>
<dbReference type="InterPro" id="IPR029753">
    <property type="entry name" value="D-isomer_DH_CS"/>
</dbReference>
<evidence type="ECO:0000256" key="2">
    <source>
        <dbReference type="ARBA" id="ARBA00023002"/>
    </source>
</evidence>
<dbReference type="InterPro" id="IPR006139">
    <property type="entry name" value="D-isomer_2_OHA_DH_cat_dom"/>
</dbReference>
<evidence type="ECO:0000313" key="7">
    <source>
        <dbReference type="EMBL" id="GAA3169224.1"/>
    </source>
</evidence>